<evidence type="ECO:0000256" key="2">
    <source>
        <dbReference type="ARBA" id="ARBA00023043"/>
    </source>
</evidence>
<dbReference type="AlphaFoldDB" id="W1PIA4"/>
<dbReference type="InterPro" id="IPR002110">
    <property type="entry name" value="Ankyrin_rpt"/>
</dbReference>
<dbReference type="Proteomes" id="UP000017836">
    <property type="component" value="Unassembled WGS sequence"/>
</dbReference>
<dbReference type="Pfam" id="PF12796">
    <property type="entry name" value="Ank_2"/>
    <property type="match status" value="3"/>
</dbReference>
<dbReference type="Gramene" id="ERN06840">
    <property type="protein sequence ID" value="ERN06840"/>
    <property type="gene ID" value="AMTR_s00005p00232410"/>
</dbReference>
<feature type="repeat" description="ANK" evidence="3">
    <location>
        <begin position="89"/>
        <end position="121"/>
    </location>
</feature>
<dbReference type="PANTHER" id="PTHR24123">
    <property type="entry name" value="ANKYRIN REPEAT-CONTAINING"/>
    <property type="match status" value="1"/>
</dbReference>
<dbReference type="KEGG" id="atr:18435045"/>
<feature type="repeat" description="ANK" evidence="3">
    <location>
        <begin position="588"/>
        <end position="620"/>
    </location>
</feature>
<proteinExistence type="predicted"/>
<accession>W1PIA4</accession>
<dbReference type="EMBL" id="KI393866">
    <property type="protein sequence ID" value="ERN06840.1"/>
    <property type="molecule type" value="Genomic_DNA"/>
</dbReference>
<gene>
    <name evidence="4" type="ORF">AMTR_s00005p00232410</name>
</gene>
<evidence type="ECO:0000256" key="3">
    <source>
        <dbReference type="PROSITE-ProRule" id="PRU00023"/>
    </source>
</evidence>
<evidence type="ECO:0000313" key="4">
    <source>
        <dbReference type="EMBL" id="ERN06840.1"/>
    </source>
</evidence>
<dbReference type="Gene3D" id="1.25.40.20">
    <property type="entry name" value="Ankyrin repeat-containing domain"/>
    <property type="match status" value="4"/>
</dbReference>
<keyword evidence="2 3" id="KW-0040">ANK repeat</keyword>
<feature type="repeat" description="ANK" evidence="3">
    <location>
        <begin position="555"/>
        <end position="587"/>
    </location>
</feature>
<dbReference type="OrthoDB" id="194358at2759"/>
<dbReference type="eggNOG" id="KOG0504">
    <property type="taxonomic scope" value="Eukaryota"/>
</dbReference>
<dbReference type="SUPFAM" id="SSF48403">
    <property type="entry name" value="Ankyrin repeat"/>
    <property type="match status" value="2"/>
</dbReference>
<organism evidence="4 5">
    <name type="scientific">Amborella trichopoda</name>
    <dbReference type="NCBI Taxonomy" id="13333"/>
    <lineage>
        <taxon>Eukaryota</taxon>
        <taxon>Viridiplantae</taxon>
        <taxon>Streptophyta</taxon>
        <taxon>Embryophyta</taxon>
        <taxon>Tracheophyta</taxon>
        <taxon>Spermatophyta</taxon>
        <taxon>Magnoliopsida</taxon>
        <taxon>Amborellales</taxon>
        <taxon>Amborellaceae</taxon>
        <taxon>Amborella</taxon>
    </lineage>
</organism>
<dbReference type="PROSITE" id="PS50297">
    <property type="entry name" value="ANK_REP_REGION"/>
    <property type="match status" value="3"/>
</dbReference>
<name>W1PIA4_AMBTC</name>
<reference evidence="5" key="1">
    <citation type="journal article" date="2013" name="Science">
        <title>The Amborella genome and the evolution of flowering plants.</title>
        <authorList>
            <consortium name="Amborella Genome Project"/>
        </authorList>
    </citation>
    <scope>NUCLEOTIDE SEQUENCE [LARGE SCALE GENOMIC DNA]</scope>
</reference>
<dbReference type="InterPro" id="IPR036770">
    <property type="entry name" value="Ankyrin_rpt-contain_sf"/>
</dbReference>
<protein>
    <recommendedName>
        <fullName evidence="6">PH domain-containing protein</fullName>
    </recommendedName>
</protein>
<dbReference type="HOGENOM" id="CLU_017846_0_0_1"/>
<dbReference type="SMART" id="SM00248">
    <property type="entry name" value="ANK"/>
    <property type="match status" value="10"/>
</dbReference>
<dbReference type="InterPro" id="IPR051165">
    <property type="entry name" value="Multifunctional_ANK_Repeat"/>
</dbReference>
<dbReference type="STRING" id="13333.W1PIA4"/>
<dbReference type="PROSITE" id="PS50088">
    <property type="entry name" value="ANK_REPEAT"/>
    <property type="match status" value="4"/>
</dbReference>
<feature type="repeat" description="ANK" evidence="3">
    <location>
        <begin position="489"/>
        <end position="521"/>
    </location>
</feature>
<keyword evidence="1" id="KW-0677">Repeat</keyword>
<dbReference type="PANTHER" id="PTHR24123:SF139">
    <property type="entry name" value="ANKYRIN"/>
    <property type="match status" value="1"/>
</dbReference>
<dbReference type="Pfam" id="PF00023">
    <property type="entry name" value="Ank"/>
    <property type="match status" value="1"/>
</dbReference>
<sequence>MPVVFRHSVGGSFKAVKQVVPVDYEAEVSQRLIDAVHSGDLKSALEIIGDPFLDVNHVGTVYLKSRRAEVVQGEEIADEVRAEFEEFKTDVTALFLASHRGNVALVRKLLSVGADVNQKVFRGFATTAAVREDNGEILGMLLKAGASQPACEEALLEASCHGQADLAYMLMASELIRQNVALHALVTASSRGFTGVVATLIKCGVDADGVDRVLLRSLKPPLHTNVDCTALVAAVVGRQATVVHQLLQAGVRTDCEVKLGAWSWDPVSGEELRVGAGLAEAYGITWCAVEYYECSGAILRALLHHHHPIDTPHQGRTLIFHSILCNNPRALNILLDAGSNPEFTVRTKRGLKFRPIHLAARLGSHTTLQQLVLRQCDLNSRTESGETALMLCVKGRHEECFLVVTDVGADFGLVNYKGQSAFSIAESNGWCPDFERVILNAIRLGKKIHSSDHTVFSPLLFVARSGDSVAMRRLLEKESGMSLNEQDQDGNTPVMAAVSLGFIDMFRVLVFAGADVRLPNKKGETVFTLSESFEKRDEFEQVMLEFALERGDRSVGFCALHCAARRGDLRAVQLLAGMGCGVDTEDEDGYTPLMLAAKGGHAHVCRFLIGHGANVESENWRGETPLTLAQKSGVSEAESVVLDELARRFVVGGGRVGKHTREGKGRVHGKVLCMVVYGGRSVVSWGTSGRRNVVCKEARVGASAVFRKNRMRKGKGDANAAGLFRVVTTKGREVHFVAQDGWSAELWVRGINLLTTEATSFVSLA</sequence>
<keyword evidence="5" id="KW-1185">Reference proteome</keyword>
<evidence type="ECO:0000256" key="1">
    <source>
        <dbReference type="ARBA" id="ARBA00022737"/>
    </source>
</evidence>
<evidence type="ECO:0000313" key="5">
    <source>
        <dbReference type="Proteomes" id="UP000017836"/>
    </source>
</evidence>
<evidence type="ECO:0008006" key="6">
    <source>
        <dbReference type="Google" id="ProtNLM"/>
    </source>
</evidence>
<dbReference type="OMA" id="KEMRMVG"/>